<dbReference type="EMBL" id="JBBUTG010000022">
    <property type="protein sequence ID" value="MEK8033868.1"/>
    <property type="molecule type" value="Genomic_DNA"/>
</dbReference>
<comment type="caution">
    <text evidence="5">The sequence shown here is derived from an EMBL/GenBank/DDBJ whole genome shotgun (WGS) entry which is preliminary data.</text>
</comment>
<dbReference type="RefSeq" id="WP_341428294.1">
    <property type="nucleotide sequence ID" value="NZ_JBBUTG010000022.1"/>
</dbReference>
<evidence type="ECO:0000313" key="6">
    <source>
        <dbReference type="Proteomes" id="UP001371218"/>
    </source>
</evidence>
<proteinExistence type="predicted"/>
<keyword evidence="2" id="KW-0731">Sigma factor</keyword>
<dbReference type="PANTHER" id="PTHR43133:SF39">
    <property type="entry name" value="SIMILAR TO RNA POLYMERASE SIGMA-E FACTOR"/>
    <property type="match status" value="1"/>
</dbReference>
<dbReference type="InterPro" id="IPR011517">
    <property type="entry name" value="RNA_pol_sigma70_ECF-like"/>
</dbReference>
<dbReference type="InterPro" id="IPR014284">
    <property type="entry name" value="RNA_pol_sigma-70_dom"/>
</dbReference>
<dbReference type="InterPro" id="IPR039425">
    <property type="entry name" value="RNA_pol_sigma-70-like"/>
</dbReference>
<sequence>MTTPAVMLRVSDAVATGPQGPVGTQPHAIIDEMKHPDVSTSLGDELWAETFSELKKLAHARLHAAGAMTQLNTTALVHESYLKLSDRAGRLTFPSRNHFFAYASRVMRSVIVDLVRERAADRRGGDLQRVTLDTAAGDALVAADEPLQLDEALRSLEQVEPRLARVVEMRYYAGMTDAEIAEVLGLTDRTVRRDWDKARGILRTMLE</sequence>
<dbReference type="Gene3D" id="1.10.10.10">
    <property type="entry name" value="Winged helix-like DNA-binding domain superfamily/Winged helix DNA-binding domain"/>
    <property type="match status" value="1"/>
</dbReference>
<organism evidence="5 6">
    <name type="scientific">Ideonella lacteola</name>
    <dbReference type="NCBI Taxonomy" id="2984193"/>
    <lineage>
        <taxon>Bacteria</taxon>
        <taxon>Pseudomonadati</taxon>
        <taxon>Pseudomonadota</taxon>
        <taxon>Betaproteobacteria</taxon>
        <taxon>Burkholderiales</taxon>
        <taxon>Sphaerotilaceae</taxon>
        <taxon>Ideonella</taxon>
    </lineage>
</organism>
<dbReference type="NCBIfam" id="TIGR02999">
    <property type="entry name" value="Sig-70_X6"/>
    <property type="match status" value="1"/>
</dbReference>
<dbReference type="PANTHER" id="PTHR43133">
    <property type="entry name" value="RNA POLYMERASE ECF-TYPE SIGMA FACTO"/>
    <property type="match status" value="1"/>
</dbReference>
<evidence type="ECO:0000259" key="4">
    <source>
        <dbReference type="Pfam" id="PF07638"/>
    </source>
</evidence>
<dbReference type="Pfam" id="PF07638">
    <property type="entry name" value="Sigma70_ECF"/>
    <property type="match status" value="1"/>
</dbReference>
<evidence type="ECO:0000256" key="1">
    <source>
        <dbReference type="ARBA" id="ARBA00023015"/>
    </source>
</evidence>
<dbReference type="SUPFAM" id="SSF88659">
    <property type="entry name" value="Sigma3 and sigma4 domains of RNA polymerase sigma factors"/>
    <property type="match status" value="1"/>
</dbReference>
<gene>
    <name evidence="5" type="ORF">AACH06_23840</name>
</gene>
<feature type="domain" description="RNA polymerase sigma-70 ECF-like HTH" evidence="4">
    <location>
        <begin position="43"/>
        <end position="203"/>
    </location>
</feature>
<keyword evidence="6" id="KW-1185">Reference proteome</keyword>
<dbReference type="Proteomes" id="UP001371218">
    <property type="component" value="Unassembled WGS sequence"/>
</dbReference>
<dbReference type="NCBIfam" id="TIGR02937">
    <property type="entry name" value="sigma70-ECF"/>
    <property type="match status" value="1"/>
</dbReference>
<dbReference type="InterPro" id="IPR013324">
    <property type="entry name" value="RNA_pol_sigma_r3/r4-like"/>
</dbReference>
<evidence type="ECO:0000313" key="5">
    <source>
        <dbReference type="EMBL" id="MEK8033868.1"/>
    </source>
</evidence>
<keyword evidence="3" id="KW-0804">Transcription</keyword>
<evidence type="ECO:0000256" key="3">
    <source>
        <dbReference type="ARBA" id="ARBA00023163"/>
    </source>
</evidence>
<evidence type="ECO:0000256" key="2">
    <source>
        <dbReference type="ARBA" id="ARBA00023082"/>
    </source>
</evidence>
<dbReference type="InterPro" id="IPR053812">
    <property type="entry name" value="HTH_Sigma70_ECF-like"/>
</dbReference>
<keyword evidence="1" id="KW-0805">Transcription regulation</keyword>
<accession>A0ABU9BZK8</accession>
<reference evidence="5 6" key="1">
    <citation type="submission" date="2024-04" db="EMBL/GenBank/DDBJ databases">
        <title>Novel species of the genus Ideonella isolated from streams.</title>
        <authorList>
            <person name="Lu H."/>
        </authorList>
    </citation>
    <scope>NUCLEOTIDE SEQUENCE [LARGE SCALE GENOMIC DNA]</scope>
    <source>
        <strain evidence="5 6">DXS29W</strain>
    </source>
</reference>
<dbReference type="InterPro" id="IPR036388">
    <property type="entry name" value="WH-like_DNA-bd_sf"/>
</dbReference>
<protein>
    <submittedName>
        <fullName evidence="5">ECF-type sigma factor</fullName>
    </submittedName>
</protein>
<name>A0ABU9BZK8_9BURK</name>